<sequence length="675" mass="76611">MKKLTALVFIINLILSASIIEGKEKREIKADDLYNFKQISNIQFSPDGRWIAYAVTVAERESDSYDSDIWMRPSKGGTPIRLSHHEKMDSSPCWSPNGKYLAFLSARKGKTQIWLFNTVGGEPYQLTDMSNGISSFVWSPDSSQVAFITKDPHTKKEKKSDVIVLNRLQHKLDGVGYLDNKRHHIWIIPVRGGVPRKLTDGQYDEQGINFSPDGKEILFVSNRTEDPDANHNTDIWAIDVKIGRIRQITDDAKTESNPSWSHDGEYIAYLMFEGNLEGNKKKSSVSNITFLWTVPARGGKPVNLTVDLDRNVVGRPLWSPDDRYLYFILEDSGNWHLCRIPSSGGKVERIIAGERSVSNSWQQGGVAISPDGKYLAFTLEDSLSLPELYITETSGEELKQLTFINKEILSEVRLNKPENIHYKSFDGLEIEGWVMNPPDFHPGKKYPLVLMVHGGPLAQYGTVFSHQFQLLATEGYVVLYTNPRGSTGYGNSFTLGVTANWGNEDLKDVMAGVDYVIEQGYVDPERVGIGGYSYGGWMTNYAITRTDRFKAAVSMASSADYFSCYGTDDSFKWWEAEIGLPWDKSENYRKHSPIFDAKKIKTPTLFMCGQNDYRCPLPQSEQMYLSLKRLGIETELVIYPGESHGGSWRPDHKIDMLQRILKWFNKYLQPKKKTR</sequence>
<dbReference type="InterPro" id="IPR001375">
    <property type="entry name" value="Peptidase_S9_cat"/>
</dbReference>
<dbReference type="SUPFAM" id="SSF53474">
    <property type="entry name" value="alpha/beta-Hydrolases"/>
    <property type="match status" value="1"/>
</dbReference>
<dbReference type="Gene3D" id="3.40.50.1820">
    <property type="entry name" value="alpha/beta hydrolase"/>
    <property type="match status" value="1"/>
</dbReference>
<dbReference type="AlphaFoldDB" id="A0A0F9QYM7"/>
<keyword evidence="2" id="KW-0645">Protease</keyword>
<dbReference type="InterPro" id="IPR029058">
    <property type="entry name" value="AB_hydrolase_fold"/>
</dbReference>
<dbReference type="FunFam" id="3.40.50.1820:FF:000028">
    <property type="entry name" value="S9 family peptidase"/>
    <property type="match status" value="1"/>
</dbReference>
<name>A0A0F9QYM7_9ZZZZ</name>
<comment type="caution">
    <text evidence="6">The sequence shown here is derived from an EMBL/GenBank/DDBJ whole genome shotgun (WGS) entry which is preliminary data.</text>
</comment>
<evidence type="ECO:0000256" key="1">
    <source>
        <dbReference type="ARBA" id="ARBA00010040"/>
    </source>
</evidence>
<comment type="similarity">
    <text evidence="1">Belongs to the peptidase S9C family.</text>
</comment>
<dbReference type="Gene3D" id="2.120.10.30">
    <property type="entry name" value="TolB, C-terminal domain"/>
    <property type="match status" value="3"/>
</dbReference>
<dbReference type="Pfam" id="PF00326">
    <property type="entry name" value="Peptidase_S9"/>
    <property type="match status" value="1"/>
</dbReference>
<dbReference type="InterPro" id="IPR011042">
    <property type="entry name" value="6-blade_b-propeller_TolB-like"/>
</dbReference>
<organism evidence="6">
    <name type="scientific">marine sediment metagenome</name>
    <dbReference type="NCBI Taxonomy" id="412755"/>
    <lineage>
        <taxon>unclassified sequences</taxon>
        <taxon>metagenomes</taxon>
        <taxon>ecological metagenomes</taxon>
    </lineage>
</organism>
<dbReference type="SUPFAM" id="SSF82171">
    <property type="entry name" value="DPP6 N-terminal domain-like"/>
    <property type="match status" value="1"/>
</dbReference>
<dbReference type="Pfam" id="PF07676">
    <property type="entry name" value="PD40"/>
    <property type="match status" value="6"/>
</dbReference>
<protein>
    <recommendedName>
        <fullName evidence="5">Peptidase S9 prolyl oligopeptidase catalytic domain-containing protein</fullName>
    </recommendedName>
</protein>
<dbReference type="PANTHER" id="PTHR42776:SF27">
    <property type="entry name" value="DIPEPTIDYL PEPTIDASE FAMILY MEMBER 6"/>
    <property type="match status" value="1"/>
</dbReference>
<dbReference type="GO" id="GO:0004252">
    <property type="term" value="F:serine-type endopeptidase activity"/>
    <property type="evidence" value="ECO:0007669"/>
    <property type="project" value="TreeGrafter"/>
</dbReference>
<dbReference type="PANTHER" id="PTHR42776">
    <property type="entry name" value="SERINE PEPTIDASE S9 FAMILY MEMBER"/>
    <property type="match status" value="1"/>
</dbReference>
<dbReference type="EMBL" id="LAZR01003447">
    <property type="protein sequence ID" value="KKN18226.1"/>
    <property type="molecule type" value="Genomic_DNA"/>
</dbReference>
<dbReference type="GO" id="GO:0006508">
    <property type="term" value="P:proteolysis"/>
    <property type="evidence" value="ECO:0007669"/>
    <property type="project" value="UniProtKB-KW"/>
</dbReference>
<gene>
    <name evidence="6" type="ORF">LCGC14_0957890</name>
</gene>
<evidence type="ECO:0000256" key="4">
    <source>
        <dbReference type="ARBA" id="ARBA00022825"/>
    </source>
</evidence>
<evidence type="ECO:0000256" key="3">
    <source>
        <dbReference type="ARBA" id="ARBA00022801"/>
    </source>
</evidence>
<evidence type="ECO:0000259" key="5">
    <source>
        <dbReference type="Pfam" id="PF00326"/>
    </source>
</evidence>
<reference evidence="6" key="1">
    <citation type="journal article" date="2015" name="Nature">
        <title>Complex archaea that bridge the gap between prokaryotes and eukaryotes.</title>
        <authorList>
            <person name="Spang A."/>
            <person name="Saw J.H."/>
            <person name="Jorgensen S.L."/>
            <person name="Zaremba-Niedzwiedzka K."/>
            <person name="Martijn J."/>
            <person name="Lind A.E."/>
            <person name="van Eijk R."/>
            <person name="Schleper C."/>
            <person name="Guy L."/>
            <person name="Ettema T.J."/>
        </authorList>
    </citation>
    <scope>NUCLEOTIDE SEQUENCE</scope>
</reference>
<accession>A0A0F9QYM7</accession>
<feature type="domain" description="Peptidase S9 prolyl oligopeptidase catalytic" evidence="5">
    <location>
        <begin position="464"/>
        <end position="669"/>
    </location>
</feature>
<evidence type="ECO:0000313" key="6">
    <source>
        <dbReference type="EMBL" id="KKN18226.1"/>
    </source>
</evidence>
<dbReference type="InterPro" id="IPR011659">
    <property type="entry name" value="WD40"/>
</dbReference>
<keyword evidence="4" id="KW-0720">Serine protease</keyword>
<evidence type="ECO:0000256" key="2">
    <source>
        <dbReference type="ARBA" id="ARBA00022670"/>
    </source>
</evidence>
<keyword evidence="3" id="KW-0378">Hydrolase</keyword>
<proteinExistence type="inferred from homology"/>